<dbReference type="Pfam" id="PF02037">
    <property type="entry name" value="SAP"/>
    <property type="match status" value="1"/>
</dbReference>
<feature type="region of interest" description="Disordered" evidence="1">
    <location>
        <begin position="4358"/>
        <end position="4475"/>
    </location>
</feature>
<accession>A0AAV7QDB8</accession>
<dbReference type="SUPFAM" id="SSF54928">
    <property type="entry name" value="RNA-binding domain, RBD"/>
    <property type="match status" value="1"/>
</dbReference>
<feature type="compositionally biased region" description="Pro residues" evidence="1">
    <location>
        <begin position="4374"/>
        <end position="4386"/>
    </location>
</feature>
<feature type="compositionally biased region" description="Basic and acidic residues" evidence="1">
    <location>
        <begin position="1266"/>
        <end position="1288"/>
    </location>
</feature>
<comment type="caution">
    <text evidence="3">The sequence shown here is derived from an EMBL/GenBank/DDBJ whole genome shotgun (WGS) entry which is preliminary data.</text>
</comment>
<protein>
    <recommendedName>
        <fullName evidence="2">SAP domain-containing protein</fullName>
    </recommendedName>
</protein>
<feature type="region of interest" description="Disordered" evidence="1">
    <location>
        <begin position="806"/>
        <end position="839"/>
    </location>
</feature>
<dbReference type="Proteomes" id="UP001066276">
    <property type="component" value="Chromosome 6"/>
</dbReference>
<feature type="compositionally biased region" description="Basic and acidic residues" evidence="1">
    <location>
        <begin position="4013"/>
        <end position="4030"/>
    </location>
</feature>
<feature type="domain" description="SAP" evidence="2">
    <location>
        <begin position="14"/>
        <end position="48"/>
    </location>
</feature>
<sequence length="4580" mass="510108">MAELQDVTLDGKPLLALRVTDLRGALEQRGLARSGSKGELVKRLRGALMLENLQKKSALHTTYQPNSQIGKEMSQNSFIKQYLEKQQELLQQRLARDSVELREASDVYEEIRPPDPPSKPPDQLHTGTETQESTKYTPKKSHPVLDELENLADKRPSRRERRSPRVGQTQMVKSLSVVPVAAEEGCGDASRVCISSVDLLFDCDKSADEGKRTTLRSVEETWKKVIKKAPKPKSKNSSKKFMKGWQGSLRDRRSQSFLELSQDSSEGSSLEVEEIPKVEERVPPLLSLEGLGSRHFPAFEKTQGHFSASSQRGGKSLKRRQCPPRGEAAWIQHAITWGDDASKPVLTTMRIGGKSTTTGDSVGLKVLQVGQHTLAPVTAGIYHTPTNDKVESHQVQSLETKYSVDEAVDLHRSAREKTGFLFSRLPQNMTQNIERQNIPSTDKLGVKFTRLRENLPASDKFEVQTSTLEKTEGQGKATTERIGVKFTRLKEETPATTCSIGQQTPISLKTEGHYAEKLTIKLSKERRTSNSPEKAGEHLPSVEKHNTCIEEGDDSFHNPALEKAGLTLTRLRQSLLSTVKSEGRCVSSLLNVEYQNPSTKDCTKEQHTIPPEKGGVTFSRVRRSTSVSQIEESHNTSSVETLESQQTSKIDTVTVRLSRVRKAASTVIAATQHKSDLEETDEEDTTAVENTGVTFSGGNNAPHSQERGQVQGKATPKESDVQSLVVLEEAERRPQSAAKKLAPQLTRVTKSLQGIEKTLSTKTLSKCTSIVVKEQHPNMSIQGLPSSCHMLAPGRIGLKLSIVTDPSSEMTQSQTSLLLENREGQHTPESETKPSPERLLCVKTSRRCSHKRETVREQYTPTSKRSQRLCSATPDKSRSIHRSVATIAQCSPPLKNGDDAHTSEKNGAQSPTSSSSMLKEGEVYLITKTQRKHLVTQETVEGQCSASMGNLEKLHPVTPKKLKNSRRLKNVKKRVEGKSKSRYCSLSSEKTKKLHLGKQECLEDKHIFTTQSRRGSSRRSCPSLPEKGDGLHVSILQEEEWKQSSPEKAGRKSLRGRHPTPIPEESKGQSTFLLHEADLQLLQDWKTEIQDKKFPENINTVELLGQELEQSRDKDSEKTFSRGRQFTSCLQKVGEDLITNRHPIPMPEKEENQLSTTLKEAMSEYVPTPGTSEKQQLSTPLQSKCTPTTAAKTRSPSKRRYSLRLQKEDTKALCQHTLEEKSGKELVGRSPSPIEEEGKCQNKHSLEIVGIPDTVSLSGFTPGNADKGEQAVDRLKHRPKDTTRKSSMDAKSISIPLEYIGVPLSVPGNMEALASTADKHVDLLDKMGCLSFPGQEKGVCSSPSHNKNECKIGLLAQKTEENVQFIIPAKDNHLNAIVQLETKNLNCPTMEENESIIAAEMEKAPVLPVEEEAIGPHVPMKQMTEVQLSLPQRTEVHPPVPLVSVEVLPLPVLKQATVQHESSLEKMEINPSTILEEVEDCPSQMIEKTMIHLEAMFEKTDSSERLASMKDHSPLALEKMETHPPNELRKRKIHTSPFPEKLRVHHSSTLEKAEIYSIPVTKHITARASLDLELMEQPSSLLEKAAVGTSLSLEKTGVPHMPNLQNIVECSPMLEKEEEVKVLHLPIIKRMVVSPLQMIESSEVYPSPVLENKESDTLLGLDSIMVASAPVTEKAVVHPLPIFEKKSHSSLMLEKTEIISSHMSGKMVVQPSPVMEKLAVLSPLVTEKTEVQHLPLLEKVTALSSQMLETDVVQPPLSLENAAVQLLPTLEIPSDIQSPLLERFIVKPPPMLEKNNMQLSTVLEEMMGQPSPTLDQTVVHVSPLLQKTMVQPSPLLEMPLSRLAVTTAQPTVLESTVVQSSPMLERTADQLSLLEKMTVHVSPILKDTSVKTSTMESATTLALSVLKKNVLQPSSMLQKMVVQPSYVLEKHSPLLKSFDPSLVLEMKTLQSSPMLDKMPVQSSPMLEKAIDQSSLRLQKMANHPSSMLESTAVHASNICVKNIFQSSPLLEKTTEQLLSVSENTEAQSSSMLEKTLFQYSLTSEMSTIQPLLEKTVVQLSPDLKKEVQPSAVMEQTLVHPIPLVQKTMEEHVILSEKTASQHSALLDNTQDQHMLEENAVHQLPVLEKTITNPSNILEDKVVEQSPFVPVVADQPLRDLEKTAVQPSPMLGKAAVPNSSILQRTVVQSLPILEKEAANVLQQLPVMEKESGQPLSALGKQVVKSSDMLDRIAVQPLPDIWKKEVESSRIQQLLVLEKRALKTSPTLQRMSFQFPLVCQNEVVKPSSVVEEIVVQPSLVLEKTTPQHLPVIDSTGDQPLLNNEVVHDLHVLEKKITKLSTVLEDKVSEPSPLMLMVADHPLHELEKTLVQASTLLQTMEIQSLATLKKSELQTSPVEVQPSPMLERTVLPSLMLEEVTAQTSPIEKVAVQMIEQQPLLEKQSDQPLSTLEKQVVKSLHIFEKMAFQPLPMLEQKDFEFSGIQPSLMLGKTAVQASSKSQNPQSPLVFEKALVDLPLVVEKTAIKPSLPSSVLESISIQPSSGLEQIIQPSLVLENEGVQTSSMYERTVVLEKTAAPPVLETNAAQHSPLLGGRQFPTLPLHVLEKNAVHLLPVLEKGAQPLAILENTAFQPSTHMEQKDVQFSPMFDKTMVIPSSLVEKNMTQYSHMLEKAVLLAPVLEKAEVHHLPVMEETVLQPSPVLKKSAIQSSFVLERRDHLPPVDKQIALLPSILSERTAVKPLFKLEKNPALPSPLRKTTFPPSTALEKTAIQPTADKPLLLLEKTEAKTLPVDRLLFLESAEDQSGVERITGQPFCDSKNALSELEKIPDQALPILDKDEKVQPLSIVENLQALPMLENTVIQPPPVLEMISSKPALLVETKHTPSTISEKTAPPLSELEITMSQTWHNLQKTVTHLPLLLKNSISPVLDKKLECMAILEKTETQPVMEKRVVQPSPVLEHDRLQPLTFFEEKVKQNASVLNETGSGQHTTVLENTVASQTPLVEKAATQPLSLVEKTVPESVPMLKMIAAQIASSLAKPSVTMVLENRASDPIPWLSNLTENSMSEKTKQTCLPILDRTELHHSVLLENEMPQPVPVLKLSSHPPQLVENLDAKQSSVFDKMETPLSCGLENLASQHLNIITQVVTQPLSMSENKAPTFKKMEAHPLPVVGDNEVPSSLSPLLDARSPADNKHLLVLEKPKIMLSWCQRVPASDKIIDHHTQTLKKLEDQTFTQAEKEDPLPSVIFVPELQSSENENDLEACSLEQPPSSQHVRLQSPKNKIDQMQGPNKSQRQLINSDDQHGTCLSNQKISSEIQHLASEGAQSTQTVEIATKYVPESSATNMHKPMGTTDSSAKVLHYTDQLKTDCEEDRQVSSVQPIHLPLLPPSVPLLKKSPSPLRRHHEHRWSSSSSSSSSSDTSSGSSSRSSSSRTSSSRTKSAHKYKTSSISESYRSRACRKSGYSASFESGSQLSSTSDSSSRSESYYRSRTHCRTRSQRKSGPRSSSASRSSSRSTEMITASNRSPVSKKTDVKDSLVLDKKSVLHLLRSEKPKAQHLEILDDTELHWLPALEKTNKQQSFVTEITIEESPNLVAPPILKKANSQSVTAVEKTGVTFPPVLEKKEDQCCLIKKAVSPISPLLVRTSSQNMLTLDKTLLSPMIDKTEEQLLPLLESTTVHHSPSLKKVEDQPLTILQKKRTVKHLLLSEVPKSQCSSVLKMAQHQHPHTLEKAAVQNSVRVEKTEAQSLPMLNKTKAQHLQLLEKIEAQHSTLLKKINAQRTLVLEKIAVQQSPKVKKSDAPCSSQKEKTEVQRSSLLEKTYVQHPLILEKTGLASAGSEHQLLVDSTLERLMRSQQPASENVRHTQSPMVKVHQSLKDHVFEELDLQKEQESMHIISLMPNPDACDGPKVNLVPNRSPNLLHEAELPKDPKKMTIAVPARKKRCFTDEPPAWACKGLMGSQEVHVEKKQTKTMVSGLENHAKGSSEEAGQECDGMVPEVQREHTPAADPDILPRNTRAEKEMAQDTAEGRVETDGEEAAVPTATDTTPVSEEAMENSCRSEDEEKKETAAPKVFNRKISVVSAKASIQLPPPPGAGNGETETAVPTRKRRWGASTATTQKKPSISITTESLKNLIPDIKPAVGQDVVLDLHADDVHMSEDENERSGEESSQDKGLKICRTVTQVVQPEAQENGQGTEEEKEPEEEPRPRPPPPPEVPMENEVPPPVEPEIQKVTLADTLIRRSISQQKTGVSITIDDPVRTSHVPSPPRFKVSTIVHISNLVRPFTLGQLKELLGRTGAVIEDGFWIDKIKSHCYVTYSTLEEAIATRNSLHGVKWPQSNPKFLFADYAEQSELDFHKGLLVDRPQPPKVEEHPKQKPPAHPRMLPPPALMHRVDYREPERSAREQWAEREREMERRERTRAEREWDRDKVREAPPRSRSRSRDRRRKERAKSKEKKSEKKEKAEKTQEEPPAKLLDDLFRKTKAAPCIYWLPLTPEQVVKKIEDRAERVKEREKLRKEQEEEERKERLKEREKEREAERTREPEREKRLEPSRDRGGRERPRDFKRRSRSRSTPVRDRGGRR</sequence>
<feature type="compositionally biased region" description="Basic and acidic residues" evidence="1">
    <location>
        <begin position="4508"/>
        <end position="4560"/>
    </location>
</feature>
<dbReference type="CDD" id="cd12432">
    <property type="entry name" value="RRM_ACINU"/>
    <property type="match status" value="1"/>
</dbReference>
<feature type="compositionally biased region" description="Polar residues" evidence="1">
    <location>
        <begin position="1169"/>
        <end position="1194"/>
    </location>
</feature>
<feature type="compositionally biased region" description="Polar residues" evidence="1">
    <location>
        <begin position="255"/>
        <end position="268"/>
    </location>
</feature>
<feature type="region of interest" description="Disordered" evidence="1">
    <location>
        <begin position="626"/>
        <end position="647"/>
    </location>
</feature>
<feature type="region of interest" description="Disordered" evidence="1">
    <location>
        <begin position="152"/>
        <end position="171"/>
    </location>
</feature>
<dbReference type="GO" id="GO:0008380">
    <property type="term" value="P:RNA splicing"/>
    <property type="evidence" value="ECO:0007669"/>
    <property type="project" value="TreeGrafter"/>
</dbReference>
<reference evidence="3" key="1">
    <citation type="journal article" date="2022" name="bioRxiv">
        <title>Sequencing and chromosome-scale assembly of the giantPleurodeles waltlgenome.</title>
        <authorList>
            <person name="Brown T."/>
            <person name="Elewa A."/>
            <person name="Iarovenko S."/>
            <person name="Subramanian E."/>
            <person name="Araus A.J."/>
            <person name="Petzold A."/>
            <person name="Susuki M."/>
            <person name="Suzuki K.-i.T."/>
            <person name="Hayashi T."/>
            <person name="Toyoda A."/>
            <person name="Oliveira C."/>
            <person name="Osipova E."/>
            <person name="Leigh N.D."/>
            <person name="Simon A."/>
            <person name="Yun M.H."/>
        </authorList>
    </citation>
    <scope>NUCLEOTIDE SEQUENCE</scope>
    <source>
        <strain evidence="3">20211129_DDA</strain>
        <tissue evidence="3">Liver</tissue>
    </source>
</reference>
<dbReference type="InterPro" id="IPR034257">
    <property type="entry name" value="Acinus_RRM"/>
</dbReference>
<feature type="compositionally biased region" description="Polar residues" evidence="1">
    <location>
        <begin position="806"/>
        <end position="818"/>
    </location>
</feature>
<feature type="region of interest" description="Disordered" evidence="1">
    <location>
        <begin position="4181"/>
        <end position="4222"/>
    </location>
</feature>
<dbReference type="GO" id="GO:0003723">
    <property type="term" value="F:RNA binding"/>
    <property type="evidence" value="ECO:0007669"/>
    <property type="project" value="TreeGrafter"/>
</dbReference>
<dbReference type="InterPro" id="IPR052793">
    <property type="entry name" value="EJC-associated_protein"/>
</dbReference>
<feature type="region of interest" description="Disordered" evidence="1">
    <location>
        <begin position="3377"/>
        <end position="3449"/>
    </location>
</feature>
<feature type="compositionally biased region" description="Polar residues" evidence="1">
    <location>
        <begin position="687"/>
        <end position="703"/>
    </location>
</feature>
<feature type="compositionally biased region" description="Pro residues" evidence="1">
    <location>
        <begin position="4206"/>
        <end position="4222"/>
    </location>
</feature>
<evidence type="ECO:0000256" key="1">
    <source>
        <dbReference type="SAM" id="MobiDB-lite"/>
    </source>
</evidence>
<dbReference type="GO" id="GO:0071011">
    <property type="term" value="C:precatalytic spliceosome"/>
    <property type="evidence" value="ECO:0007669"/>
    <property type="project" value="TreeGrafter"/>
</dbReference>
<feature type="compositionally biased region" description="Basic and acidic residues" evidence="1">
    <location>
        <begin position="4453"/>
        <end position="4475"/>
    </location>
</feature>
<evidence type="ECO:0000259" key="2">
    <source>
        <dbReference type="PROSITE" id="PS50800"/>
    </source>
</evidence>
<dbReference type="InterPro" id="IPR003034">
    <property type="entry name" value="SAP_dom"/>
</dbReference>
<feature type="region of interest" description="Disordered" evidence="1">
    <location>
        <begin position="673"/>
        <end position="719"/>
    </location>
</feature>
<dbReference type="SMART" id="SM00513">
    <property type="entry name" value="SAP"/>
    <property type="match status" value="1"/>
</dbReference>
<feature type="compositionally biased region" description="Basic and acidic residues" evidence="1">
    <location>
        <begin position="820"/>
        <end position="836"/>
    </location>
</feature>
<feature type="region of interest" description="Disordered" evidence="1">
    <location>
        <begin position="4000"/>
        <end position="4067"/>
    </location>
</feature>
<feature type="region of interest" description="Disordered" evidence="1">
    <location>
        <begin position="3461"/>
        <end position="3530"/>
    </location>
</feature>
<feature type="region of interest" description="Disordered" evidence="1">
    <location>
        <begin position="851"/>
        <end position="919"/>
    </location>
</feature>
<feature type="compositionally biased region" description="Polar residues" evidence="1">
    <location>
        <begin position="3284"/>
        <end position="3303"/>
    </location>
</feature>
<feature type="region of interest" description="Disordered" evidence="1">
    <location>
        <begin position="4083"/>
        <end position="4124"/>
    </location>
</feature>
<feature type="region of interest" description="Disordered" evidence="1">
    <location>
        <begin position="3253"/>
        <end position="3303"/>
    </location>
</feature>
<feature type="compositionally biased region" description="Low complexity" evidence="1">
    <location>
        <begin position="3466"/>
        <end position="3485"/>
    </location>
</feature>
<feature type="compositionally biased region" description="Polar residues" evidence="1">
    <location>
        <begin position="3264"/>
        <end position="3277"/>
    </location>
</feature>
<feature type="compositionally biased region" description="Polar residues" evidence="1">
    <location>
        <begin position="635"/>
        <end position="647"/>
    </location>
</feature>
<dbReference type="Pfam" id="PF16294">
    <property type="entry name" value="RSB_motif"/>
    <property type="match status" value="1"/>
</dbReference>
<proteinExistence type="predicted"/>
<feature type="compositionally biased region" description="Basic and acidic residues" evidence="1">
    <location>
        <begin position="4055"/>
        <end position="4066"/>
    </location>
</feature>
<feature type="region of interest" description="Disordered" evidence="1">
    <location>
        <begin position="1165"/>
        <end position="1201"/>
    </location>
</feature>
<dbReference type="GO" id="GO:0061574">
    <property type="term" value="C:ASAP complex"/>
    <property type="evidence" value="ECO:0007669"/>
    <property type="project" value="TreeGrafter"/>
</dbReference>
<feature type="compositionally biased region" description="Basic and acidic residues" evidence="1">
    <location>
        <begin position="4389"/>
        <end position="4433"/>
    </location>
</feature>
<dbReference type="PANTHER" id="PTHR46589:SF1">
    <property type="entry name" value="APOPTOTIC CHROMATIN CONDENSATION INDUCER IN THE NUCLEUS"/>
    <property type="match status" value="1"/>
</dbReference>
<evidence type="ECO:0000313" key="4">
    <source>
        <dbReference type="Proteomes" id="UP001066276"/>
    </source>
</evidence>
<feature type="compositionally biased region" description="Low complexity" evidence="1">
    <location>
        <begin position="3406"/>
        <end position="3435"/>
    </location>
</feature>
<feature type="compositionally biased region" description="Polar residues" evidence="1">
    <location>
        <begin position="3513"/>
        <end position="3525"/>
    </location>
</feature>
<feature type="compositionally biased region" description="Basic residues" evidence="1">
    <location>
        <begin position="3486"/>
        <end position="3499"/>
    </location>
</feature>
<feature type="compositionally biased region" description="Low complexity" evidence="1">
    <location>
        <begin position="4035"/>
        <end position="4046"/>
    </location>
</feature>
<feature type="compositionally biased region" description="Polar residues" evidence="1">
    <location>
        <begin position="857"/>
        <end position="870"/>
    </location>
</feature>
<keyword evidence="4" id="KW-1185">Reference proteome</keyword>
<feature type="compositionally biased region" description="Polar residues" evidence="1">
    <location>
        <begin position="905"/>
        <end position="917"/>
    </location>
</feature>
<feature type="compositionally biased region" description="Polar residues" evidence="1">
    <location>
        <begin position="125"/>
        <end position="136"/>
    </location>
</feature>
<dbReference type="PROSITE" id="PS50800">
    <property type="entry name" value="SAP"/>
    <property type="match status" value="1"/>
</dbReference>
<feature type="region of interest" description="Disordered" evidence="1">
    <location>
        <begin position="4508"/>
        <end position="4580"/>
    </location>
</feature>
<evidence type="ECO:0000313" key="3">
    <source>
        <dbReference type="EMBL" id="KAJ1137267.1"/>
    </source>
</evidence>
<dbReference type="InterPro" id="IPR032552">
    <property type="entry name" value="RSB_motif"/>
</dbReference>
<feature type="compositionally biased region" description="Polar residues" evidence="1">
    <location>
        <begin position="304"/>
        <end position="313"/>
    </location>
</feature>
<organism evidence="3 4">
    <name type="scientific">Pleurodeles waltl</name>
    <name type="common">Iberian ribbed newt</name>
    <dbReference type="NCBI Taxonomy" id="8319"/>
    <lineage>
        <taxon>Eukaryota</taxon>
        <taxon>Metazoa</taxon>
        <taxon>Chordata</taxon>
        <taxon>Craniata</taxon>
        <taxon>Vertebrata</taxon>
        <taxon>Euteleostomi</taxon>
        <taxon>Amphibia</taxon>
        <taxon>Batrachia</taxon>
        <taxon>Caudata</taxon>
        <taxon>Salamandroidea</taxon>
        <taxon>Salamandridae</taxon>
        <taxon>Pleurodelinae</taxon>
        <taxon>Pleurodeles</taxon>
    </lineage>
</organism>
<feature type="compositionally biased region" description="Basic residues" evidence="1">
    <location>
        <begin position="4435"/>
        <end position="4452"/>
    </location>
</feature>
<feature type="compositionally biased region" description="Polar residues" evidence="1">
    <location>
        <begin position="4111"/>
        <end position="4124"/>
    </location>
</feature>
<name>A0AAV7QDB8_PLEWA</name>
<dbReference type="EMBL" id="JANPWB010000010">
    <property type="protein sequence ID" value="KAJ1137267.1"/>
    <property type="molecule type" value="Genomic_DNA"/>
</dbReference>
<feature type="compositionally biased region" description="Low complexity" evidence="1">
    <location>
        <begin position="3500"/>
        <end position="3512"/>
    </location>
</feature>
<feature type="compositionally biased region" description="Basic residues" evidence="1">
    <location>
        <begin position="226"/>
        <end position="242"/>
    </location>
</feature>
<dbReference type="PANTHER" id="PTHR46589">
    <property type="entry name" value="APOPTOTIC CHROMATIN CONDENSATION INDUCER IN THE NUCLEUS"/>
    <property type="match status" value="1"/>
</dbReference>
<gene>
    <name evidence="3" type="ORF">NDU88_003680</name>
</gene>
<feature type="region of interest" description="Disordered" evidence="1">
    <location>
        <begin position="1011"/>
        <end position="1070"/>
    </location>
</feature>
<feature type="region of interest" description="Disordered" evidence="1">
    <location>
        <begin position="1259"/>
        <end position="1289"/>
    </location>
</feature>
<feature type="region of interest" description="Disordered" evidence="1">
    <location>
        <begin position="300"/>
        <end position="321"/>
    </location>
</feature>
<feature type="region of interest" description="Disordered" evidence="1">
    <location>
        <begin position="226"/>
        <end position="276"/>
    </location>
</feature>
<feature type="compositionally biased region" description="Polar residues" evidence="1">
    <location>
        <begin position="4181"/>
        <end position="4192"/>
    </location>
</feature>
<dbReference type="InterPro" id="IPR035979">
    <property type="entry name" value="RBD_domain_sf"/>
</dbReference>
<feature type="region of interest" description="Disordered" evidence="1">
    <location>
        <begin position="106"/>
        <end position="143"/>
    </location>
</feature>